<evidence type="ECO:0000256" key="1">
    <source>
        <dbReference type="ARBA" id="ARBA00022734"/>
    </source>
</evidence>
<gene>
    <name evidence="3" type="ORF">HJG60_007375</name>
</gene>
<comment type="caution">
    <text evidence="3">The sequence shown here is derived from an EMBL/GenBank/DDBJ whole genome shotgun (WGS) entry which is preliminary data.</text>
</comment>
<dbReference type="GO" id="GO:0030246">
    <property type="term" value="F:carbohydrate binding"/>
    <property type="evidence" value="ECO:0007669"/>
    <property type="project" value="UniProtKB-KW"/>
</dbReference>
<feature type="domain" description="C-type lectin" evidence="2">
    <location>
        <begin position="1"/>
        <end position="95"/>
    </location>
</feature>
<sequence>MGGTQQLAQAGSGCGTAVASKQEFMQKNLKPGHPSWIGLYIMHPGKQWMWINECPFVEQKDFSVIGLTESMNCAVTTGNQVSSEDCDSKFYGICQRDVV</sequence>
<dbReference type="PROSITE" id="PS50041">
    <property type="entry name" value="C_TYPE_LECTIN_2"/>
    <property type="match status" value="1"/>
</dbReference>
<dbReference type="InterPro" id="IPR016187">
    <property type="entry name" value="CTDL_fold"/>
</dbReference>
<keyword evidence="3" id="KW-0675">Receptor</keyword>
<dbReference type="Pfam" id="PF00059">
    <property type="entry name" value="Lectin_C"/>
    <property type="match status" value="1"/>
</dbReference>
<dbReference type="PANTHER" id="PTHR46746:SF6">
    <property type="entry name" value="KILLER CELL LECTIN-LIKE RECEPTOR SUBFAMILY F MEMBER 2"/>
    <property type="match status" value="1"/>
</dbReference>
<evidence type="ECO:0000259" key="2">
    <source>
        <dbReference type="PROSITE" id="PS50041"/>
    </source>
</evidence>
<dbReference type="EMBL" id="JABVXQ010000003">
    <property type="protein sequence ID" value="KAF6119337.1"/>
    <property type="molecule type" value="Genomic_DNA"/>
</dbReference>
<dbReference type="AlphaFoldDB" id="A0A834ARI0"/>
<proteinExistence type="predicted"/>
<organism evidence="3 4">
    <name type="scientific">Phyllostomus discolor</name>
    <name type="common">pale spear-nosed bat</name>
    <dbReference type="NCBI Taxonomy" id="89673"/>
    <lineage>
        <taxon>Eukaryota</taxon>
        <taxon>Metazoa</taxon>
        <taxon>Chordata</taxon>
        <taxon>Craniata</taxon>
        <taxon>Vertebrata</taxon>
        <taxon>Euteleostomi</taxon>
        <taxon>Mammalia</taxon>
        <taxon>Eutheria</taxon>
        <taxon>Laurasiatheria</taxon>
        <taxon>Chiroptera</taxon>
        <taxon>Yangochiroptera</taxon>
        <taxon>Phyllostomidae</taxon>
        <taxon>Phyllostominae</taxon>
        <taxon>Phyllostomus</taxon>
    </lineage>
</organism>
<accession>A0A834ARI0</accession>
<dbReference type="InterPro" id="IPR001304">
    <property type="entry name" value="C-type_lectin-like"/>
</dbReference>
<evidence type="ECO:0000313" key="3">
    <source>
        <dbReference type="EMBL" id="KAF6119337.1"/>
    </source>
</evidence>
<dbReference type="PANTHER" id="PTHR46746">
    <property type="entry name" value="KILLER CELL LECTIN-LIKE RECEPTOR SUBFAMILY F MEMBER 2"/>
    <property type="match status" value="1"/>
</dbReference>
<dbReference type="Proteomes" id="UP000664940">
    <property type="component" value="Unassembled WGS sequence"/>
</dbReference>
<dbReference type="GO" id="GO:0005886">
    <property type="term" value="C:plasma membrane"/>
    <property type="evidence" value="ECO:0007669"/>
    <property type="project" value="TreeGrafter"/>
</dbReference>
<dbReference type="InterPro" id="IPR016186">
    <property type="entry name" value="C-type_lectin-like/link_sf"/>
</dbReference>
<name>A0A834ARI0_9CHIR</name>
<dbReference type="Gene3D" id="3.10.100.10">
    <property type="entry name" value="Mannose-Binding Protein A, subunit A"/>
    <property type="match status" value="1"/>
</dbReference>
<keyword evidence="1 3" id="KW-0430">Lectin</keyword>
<evidence type="ECO:0000313" key="4">
    <source>
        <dbReference type="Proteomes" id="UP000664940"/>
    </source>
</evidence>
<dbReference type="InterPro" id="IPR051379">
    <property type="entry name" value="C-type_Lectin_Receptor_IMM"/>
</dbReference>
<protein>
    <submittedName>
        <fullName evidence="3">Killer cell lectin like receptor F2</fullName>
    </submittedName>
</protein>
<dbReference type="SUPFAM" id="SSF56436">
    <property type="entry name" value="C-type lectin-like"/>
    <property type="match status" value="1"/>
</dbReference>
<reference evidence="3 4" key="1">
    <citation type="journal article" date="2020" name="Nature">
        <title>Six reference-quality genomes reveal evolution of bat adaptations.</title>
        <authorList>
            <person name="Jebb D."/>
            <person name="Huang Z."/>
            <person name="Pippel M."/>
            <person name="Hughes G.M."/>
            <person name="Lavrichenko K."/>
            <person name="Devanna P."/>
            <person name="Winkler S."/>
            <person name="Jermiin L.S."/>
            <person name="Skirmuntt E.C."/>
            <person name="Katzourakis A."/>
            <person name="Burkitt-Gray L."/>
            <person name="Ray D.A."/>
            <person name="Sullivan K.A.M."/>
            <person name="Roscito J.G."/>
            <person name="Kirilenko B.M."/>
            <person name="Davalos L.M."/>
            <person name="Corthals A.P."/>
            <person name="Power M.L."/>
            <person name="Jones G."/>
            <person name="Ransome R.D."/>
            <person name="Dechmann D.K.N."/>
            <person name="Locatelli A.G."/>
            <person name="Puechmaille S.J."/>
            <person name="Fedrigo O."/>
            <person name="Jarvis E.D."/>
            <person name="Hiller M."/>
            <person name="Vernes S.C."/>
            <person name="Myers E.W."/>
            <person name="Teeling E.C."/>
        </authorList>
    </citation>
    <scope>NUCLEOTIDE SEQUENCE [LARGE SCALE GENOMIC DNA]</scope>
    <source>
        <strain evidence="3">Bat1K_MPI-CBG_1</strain>
    </source>
</reference>